<dbReference type="EMBL" id="JAWJWE010000037">
    <property type="protein sequence ID" value="KAK6625627.1"/>
    <property type="molecule type" value="Genomic_DNA"/>
</dbReference>
<keyword evidence="1" id="KW-0472">Membrane</keyword>
<protein>
    <submittedName>
        <fullName evidence="2">Uncharacterized protein</fullName>
    </submittedName>
</protein>
<sequence>MGINWTAEIISWAIGGSDLIWLVTDMFNTLQGVTIFYIFVYRRANVWNYIKRQLGKFWRKLVTCNCRYTEESKSVTRIRRTNGNETVETCFTPENTDFNDTSVSV</sequence>
<evidence type="ECO:0000313" key="3">
    <source>
        <dbReference type="Proteomes" id="UP001372834"/>
    </source>
</evidence>
<name>A0AAN8NWY1_POLSC</name>
<dbReference type="InterPro" id="IPR052808">
    <property type="entry name" value="GPCR_Mth-like"/>
</dbReference>
<keyword evidence="1" id="KW-1133">Transmembrane helix</keyword>
<reference evidence="2 3" key="1">
    <citation type="submission" date="2023-10" db="EMBL/GenBank/DDBJ databases">
        <title>Genomes of two closely related lineages of the louse Polyplax serrata with different host specificities.</title>
        <authorList>
            <person name="Martinu J."/>
            <person name="Tarabai H."/>
            <person name="Stefka J."/>
            <person name="Hypsa V."/>
        </authorList>
    </citation>
    <scope>NUCLEOTIDE SEQUENCE [LARGE SCALE GENOMIC DNA]</scope>
    <source>
        <strain evidence="2">HR10_N</strain>
    </source>
</reference>
<evidence type="ECO:0000256" key="1">
    <source>
        <dbReference type="SAM" id="Phobius"/>
    </source>
</evidence>
<feature type="transmembrane region" description="Helical" evidence="1">
    <location>
        <begin position="20"/>
        <end position="41"/>
    </location>
</feature>
<dbReference type="PANTHER" id="PTHR46953:SF1">
    <property type="entry name" value="G-PROTEIN COUPLED RECEPTOR MTH-LIKE 1-RELATED"/>
    <property type="match status" value="1"/>
</dbReference>
<proteinExistence type="predicted"/>
<evidence type="ECO:0000313" key="2">
    <source>
        <dbReference type="EMBL" id="KAK6625627.1"/>
    </source>
</evidence>
<gene>
    <name evidence="2" type="ORF">RUM43_005926</name>
</gene>
<dbReference type="Gene3D" id="1.20.1070.10">
    <property type="entry name" value="Rhodopsin 7-helix transmembrane proteins"/>
    <property type="match status" value="1"/>
</dbReference>
<organism evidence="2 3">
    <name type="scientific">Polyplax serrata</name>
    <name type="common">Common mouse louse</name>
    <dbReference type="NCBI Taxonomy" id="468196"/>
    <lineage>
        <taxon>Eukaryota</taxon>
        <taxon>Metazoa</taxon>
        <taxon>Ecdysozoa</taxon>
        <taxon>Arthropoda</taxon>
        <taxon>Hexapoda</taxon>
        <taxon>Insecta</taxon>
        <taxon>Pterygota</taxon>
        <taxon>Neoptera</taxon>
        <taxon>Paraneoptera</taxon>
        <taxon>Psocodea</taxon>
        <taxon>Troctomorpha</taxon>
        <taxon>Phthiraptera</taxon>
        <taxon>Anoplura</taxon>
        <taxon>Polyplacidae</taxon>
        <taxon>Polyplax</taxon>
    </lineage>
</organism>
<dbReference type="Proteomes" id="UP001372834">
    <property type="component" value="Unassembled WGS sequence"/>
</dbReference>
<dbReference type="AlphaFoldDB" id="A0AAN8NWY1"/>
<keyword evidence="1" id="KW-0812">Transmembrane</keyword>
<dbReference type="PANTHER" id="PTHR46953">
    <property type="entry name" value="G-PROTEIN COUPLED RECEPTOR MTH-LIKE 1-RELATED"/>
    <property type="match status" value="1"/>
</dbReference>
<comment type="caution">
    <text evidence="2">The sequence shown here is derived from an EMBL/GenBank/DDBJ whole genome shotgun (WGS) entry which is preliminary data.</text>
</comment>
<accession>A0AAN8NWY1</accession>